<feature type="non-terminal residue" evidence="1">
    <location>
        <position position="1"/>
    </location>
</feature>
<proteinExistence type="predicted"/>
<protein>
    <submittedName>
        <fullName evidence="1">Phage portal protein</fullName>
    </submittedName>
</protein>
<comment type="caution">
    <text evidence="1">The sequence shown here is derived from an EMBL/GenBank/DDBJ whole genome shotgun (WGS) entry which is preliminary data.</text>
</comment>
<dbReference type="EMBL" id="JAAHTE010000701">
    <property type="protein sequence ID" value="NEU03023.1"/>
    <property type="molecule type" value="Genomic_DNA"/>
</dbReference>
<name>A0A6D1AFF3_ECOLX</name>
<gene>
    <name evidence="1" type="ORF">G3563_29115</name>
</gene>
<dbReference type="AlphaFoldDB" id="A0A6D1AFF3"/>
<sequence>KLIIPADLIIVPKRLRAGEEALNTGERVMIVSLKGGQSFFILDKI</sequence>
<evidence type="ECO:0000313" key="1">
    <source>
        <dbReference type="EMBL" id="NEU03023.1"/>
    </source>
</evidence>
<reference evidence="1" key="1">
    <citation type="submission" date="2020-02" db="EMBL/GenBank/DDBJ databases">
        <title>Investigating the Use of Bacteriophages as New Decolonization Strategy for Intestinal Carriage of CTX-M-15-producing ST131 Escherichia coli: an In Vitro Continuous Culture System Model.</title>
        <authorList>
            <person name="Bernasconi O.J."/>
            <person name="Campos-Madueno E.I."/>
            <person name="Dona V."/>
            <person name="Perreten V."/>
            <person name="Carattoli A."/>
            <person name="Endimiani A."/>
        </authorList>
    </citation>
    <scope>NUCLEOTIDE SEQUENCE</scope>
    <source>
        <strain evidence="1">4901.28</strain>
    </source>
</reference>
<accession>A0A6D1AFF3</accession>
<organism evidence="1">
    <name type="scientific">Escherichia coli</name>
    <dbReference type="NCBI Taxonomy" id="562"/>
    <lineage>
        <taxon>Bacteria</taxon>
        <taxon>Pseudomonadati</taxon>
        <taxon>Pseudomonadota</taxon>
        <taxon>Gammaproteobacteria</taxon>
        <taxon>Enterobacterales</taxon>
        <taxon>Enterobacteriaceae</taxon>
        <taxon>Escherichia</taxon>
    </lineage>
</organism>